<organism evidence="1 2">
    <name type="scientific">Sphingomonas endophytica</name>
    <dbReference type="NCBI Taxonomy" id="869719"/>
    <lineage>
        <taxon>Bacteria</taxon>
        <taxon>Pseudomonadati</taxon>
        <taxon>Pseudomonadota</taxon>
        <taxon>Alphaproteobacteria</taxon>
        <taxon>Sphingomonadales</taxon>
        <taxon>Sphingomonadaceae</taxon>
        <taxon>Sphingomonas</taxon>
    </lineage>
</organism>
<reference evidence="1 2" key="2">
    <citation type="submission" date="2020-08" db="EMBL/GenBank/DDBJ databases">
        <authorList>
            <person name="Partida-Martinez L."/>
            <person name="Huntemann M."/>
            <person name="Clum A."/>
            <person name="Wang J."/>
            <person name="Palaniappan K."/>
            <person name="Ritter S."/>
            <person name="Chen I.-M."/>
            <person name="Stamatis D."/>
            <person name="Reddy T."/>
            <person name="O'Malley R."/>
            <person name="Daum C."/>
            <person name="Shapiro N."/>
            <person name="Ivanova N."/>
            <person name="Kyrpides N."/>
            <person name="Woyke T."/>
        </authorList>
    </citation>
    <scope>NUCLEOTIDE SEQUENCE [LARGE SCALE GENOMIC DNA]</scope>
    <source>
        <strain evidence="1 2">AS3.13</strain>
    </source>
</reference>
<comment type="caution">
    <text evidence="1">The sequence shown here is derived from an EMBL/GenBank/DDBJ whole genome shotgun (WGS) entry which is preliminary data.</text>
</comment>
<reference evidence="1 2" key="1">
    <citation type="submission" date="2020-08" db="EMBL/GenBank/DDBJ databases">
        <title>The Agave Microbiome: Exploring the role of microbial communities in plant adaptations to desert environments.</title>
        <authorList>
            <person name="Partida-Martinez L.P."/>
        </authorList>
    </citation>
    <scope>NUCLEOTIDE SEQUENCE [LARGE SCALE GENOMIC DNA]</scope>
    <source>
        <strain evidence="1 2">AS3.13</strain>
    </source>
</reference>
<name>A0A7X0MPB5_9SPHN</name>
<evidence type="ECO:0000313" key="1">
    <source>
        <dbReference type="EMBL" id="MBB6506284.1"/>
    </source>
</evidence>
<evidence type="ECO:0000313" key="2">
    <source>
        <dbReference type="Proteomes" id="UP000522313"/>
    </source>
</evidence>
<sequence length="86" mass="9605">MTRDLIPGDARCPPDISGCASRTHHRAGCNCCNTLPSPNDRHTLHRSNPVFREAVMLYLVYLIAQYRQQARARAVAANDTDVRRAA</sequence>
<protein>
    <submittedName>
        <fullName evidence="1">Uncharacterized protein</fullName>
    </submittedName>
</protein>
<proteinExistence type="predicted"/>
<dbReference type="EMBL" id="JACHBT010000020">
    <property type="protein sequence ID" value="MBB6506284.1"/>
    <property type="molecule type" value="Genomic_DNA"/>
</dbReference>
<dbReference type="Proteomes" id="UP000522313">
    <property type="component" value="Unassembled WGS sequence"/>
</dbReference>
<gene>
    <name evidence="1" type="ORF">F4693_003284</name>
</gene>
<accession>A0A7X0MPB5</accession>
<dbReference type="AlphaFoldDB" id="A0A7X0MPB5"/>